<comment type="caution">
    <text evidence="6">The sequence shown here is derived from an EMBL/GenBank/DDBJ whole genome shotgun (WGS) entry which is preliminary data.</text>
</comment>
<dbReference type="Proteomes" id="UP000606274">
    <property type="component" value="Unassembled WGS sequence"/>
</dbReference>
<keyword evidence="7" id="KW-1185">Reference proteome</keyword>
<dbReference type="Pfam" id="PF04103">
    <property type="entry name" value="CD20"/>
    <property type="match status" value="1"/>
</dbReference>
<feature type="transmembrane region" description="Helical" evidence="5">
    <location>
        <begin position="144"/>
        <end position="166"/>
    </location>
</feature>
<dbReference type="OrthoDB" id="8791662at2759"/>
<evidence type="ECO:0000256" key="4">
    <source>
        <dbReference type="ARBA" id="ARBA00023136"/>
    </source>
</evidence>
<evidence type="ECO:0000313" key="7">
    <source>
        <dbReference type="Proteomes" id="UP000606274"/>
    </source>
</evidence>
<keyword evidence="3 5" id="KW-1133">Transmembrane helix</keyword>
<protein>
    <submittedName>
        <fullName evidence="6">Uncharacterized protein</fullName>
    </submittedName>
</protein>
<gene>
    <name evidence="6" type="ORF">HF521_011036</name>
</gene>
<dbReference type="InterPro" id="IPR007237">
    <property type="entry name" value="CD20-like"/>
</dbReference>
<sequence>MRYTFKPDDCMVITIPLGSIKNAREGQLMPDKFTCRFKDSYKVFQQGRPKALGVAQIITALFIMCLGGILYNWDLSHPYYIYPSILYIVCGTLAITAGHTPLMPMMKASFIFNIIGICIAVVTLTFSLFFSAEFHFYDSRHTPGFKLFVVIIVLYAFEFLLSAILIHWESKAVCRAHFNSLPMITLKQDM</sequence>
<dbReference type="GO" id="GO:0016020">
    <property type="term" value="C:membrane"/>
    <property type="evidence" value="ECO:0007669"/>
    <property type="project" value="UniProtKB-SubCell"/>
</dbReference>
<evidence type="ECO:0000313" key="6">
    <source>
        <dbReference type="EMBL" id="KAF7692069.1"/>
    </source>
</evidence>
<keyword evidence="4 5" id="KW-0472">Membrane</keyword>
<evidence type="ECO:0000256" key="5">
    <source>
        <dbReference type="SAM" id="Phobius"/>
    </source>
</evidence>
<reference evidence="6" key="1">
    <citation type="submission" date="2020-08" db="EMBL/GenBank/DDBJ databases">
        <title>Chromosome-level assembly of Southern catfish (Silurus meridionalis) provides insights into visual adaptation to the nocturnal and benthic lifestyles.</title>
        <authorList>
            <person name="Zhang Y."/>
            <person name="Wang D."/>
            <person name="Peng Z."/>
        </authorList>
    </citation>
    <scope>NUCLEOTIDE SEQUENCE</scope>
    <source>
        <strain evidence="6">SWU-2019-XX</strain>
        <tissue evidence="6">Muscle</tissue>
    </source>
</reference>
<name>A0A8T0AHU4_SILME</name>
<accession>A0A8T0AHU4</accession>
<feature type="transmembrane region" description="Helical" evidence="5">
    <location>
        <begin position="110"/>
        <end position="132"/>
    </location>
</feature>
<evidence type="ECO:0000256" key="1">
    <source>
        <dbReference type="ARBA" id="ARBA00004141"/>
    </source>
</evidence>
<dbReference type="EMBL" id="JABFDY010000021">
    <property type="protein sequence ID" value="KAF7692069.1"/>
    <property type="molecule type" value="Genomic_DNA"/>
</dbReference>
<proteinExistence type="predicted"/>
<evidence type="ECO:0000256" key="3">
    <source>
        <dbReference type="ARBA" id="ARBA00022989"/>
    </source>
</evidence>
<organism evidence="6 7">
    <name type="scientific">Silurus meridionalis</name>
    <name type="common">Southern catfish</name>
    <name type="synonym">Silurus soldatovi meridionalis</name>
    <dbReference type="NCBI Taxonomy" id="175797"/>
    <lineage>
        <taxon>Eukaryota</taxon>
        <taxon>Metazoa</taxon>
        <taxon>Chordata</taxon>
        <taxon>Craniata</taxon>
        <taxon>Vertebrata</taxon>
        <taxon>Euteleostomi</taxon>
        <taxon>Actinopterygii</taxon>
        <taxon>Neopterygii</taxon>
        <taxon>Teleostei</taxon>
        <taxon>Ostariophysi</taxon>
        <taxon>Siluriformes</taxon>
        <taxon>Siluridae</taxon>
        <taxon>Silurus</taxon>
    </lineage>
</organism>
<feature type="transmembrane region" description="Helical" evidence="5">
    <location>
        <begin position="51"/>
        <end position="73"/>
    </location>
</feature>
<comment type="subcellular location">
    <subcellularLocation>
        <location evidence="1">Membrane</location>
        <topology evidence="1">Multi-pass membrane protein</topology>
    </subcellularLocation>
</comment>
<evidence type="ECO:0000256" key="2">
    <source>
        <dbReference type="ARBA" id="ARBA00022692"/>
    </source>
</evidence>
<keyword evidence="2 5" id="KW-0812">Transmembrane</keyword>
<feature type="transmembrane region" description="Helical" evidence="5">
    <location>
        <begin position="79"/>
        <end position="98"/>
    </location>
</feature>
<dbReference type="AlphaFoldDB" id="A0A8T0AHU4"/>